<keyword evidence="1" id="KW-0472">Membrane</keyword>
<accession>A0A3B1BC00</accession>
<gene>
    <name evidence="3" type="ORF">MNBD_GAMMA26-311</name>
</gene>
<dbReference type="AlphaFoldDB" id="A0A3B1BC00"/>
<proteinExistence type="predicted"/>
<evidence type="ECO:0000313" key="3">
    <source>
        <dbReference type="EMBL" id="VAX09523.1"/>
    </source>
</evidence>
<feature type="transmembrane region" description="Helical" evidence="1">
    <location>
        <begin position="9"/>
        <end position="27"/>
    </location>
</feature>
<protein>
    <recommendedName>
        <fullName evidence="2">DUF4340 domain-containing protein</fullName>
    </recommendedName>
</protein>
<keyword evidence="1" id="KW-0812">Transmembrane</keyword>
<feature type="domain" description="DUF4340" evidence="2">
    <location>
        <begin position="70"/>
        <end position="166"/>
    </location>
</feature>
<name>A0A3B1BC00_9ZZZZ</name>
<sequence>MLNYHSRTIINLGLLILVVVLVLITLYEPGLDETEHKLPLTNLNPTEINSIRISDTKGRELILKKLQGHWQMTSPHQEAADETRIAQLLGIATTRSFSHFIVPEDRLAEFGLNPAPIQLKLNNVTLEIGGNESLRFRRYVRIGDQIHLISNGFHHHLMAQPDDFIAPNR</sequence>
<evidence type="ECO:0000256" key="1">
    <source>
        <dbReference type="SAM" id="Phobius"/>
    </source>
</evidence>
<keyword evidence="1" id="KW-1133">Transmembrane helix</keyword>
<dbReference type="InterPro" id="IPR025641">
    <property type="entry name" value="DUF4340"/>
</dbReference>
<reference evidence="3" key="1">
    <citation type="submission" date="2018-06" db="EMBL/GenBank/DDBJ databases">
        <authorList>
            <person name="Zhirakovskaya E."/>
        </authorList>
    </citation>
    <scope>NUCLEOTIDE SEQUENCE</scope>
</reference>
<evidence type="ECO:0000259" key="2">
    <source>
        <dbReference type="Pfam" id="PF14238"/>
    </source>
</evidence>
<organism evidence="3">
    <name type="scientific">hydrothermal vent metagenome</name>
    <dbReference type="NCBI Taxonomy" id="652676"/>
    <lineage>
        <taxon>unclassified sequences</taxon>
        <taxon>metagenomes</taxon>
        <taxon>ecological metagenomes</taxon>
    </lineage>
</organism>
<dbReference type="Pfam" id="PF14238">
    <property type="entry name" value="DUF4340"/>
    <property type="match status" value="1"/>
</dbReference>
<dbReference type="EMBL" id="UOFX01000053">
    <property type="protein sequence ID" value="VAX09523.1"/>
    <property type="molecule type" value="Genomic_DNA"/>
</dbReference>